<dbReference type="AlphaFoldDB" id="A0A9N7VE45"/>
<organism evidence="2 3">
    <name type="scientific">Pleuronectes platessa</name>
    <name type="common">European plaice</name>
    <dbReference type="NCBI Taxonomy" id="8262"/>
    <lineage>
        <taxon>Eukaryota</taxon>
        <taxon>Metazoa</taxon>
        <taxon>Chordata</taxon>
        <taxon>Craniata</taxon>
        <taxon>Vertebrata</taxon>
        <taxon>Euteleostomi</taxon>
        <taxon>Actinopterygii</taxon>
        <taxon>Neopterygii</taxon>
        <taxon>Teleostei</taxon>
        <taxon>Neoteleostei</taxon>
        <taxon>Acanthomorphata</taxon>
        <taxon>Carangaria</taxon>
        <taxon>Pleuronectiformes</taxon>
        <taxon>Pleuronectoidei</taxon>
        <taxon>Pleuronectidae</taxon>
        <taxon>Pleuronectes</taxon>
    </lineage>
</organism>
<evidence type="ECO:0000313" key="3">
    <source>
        <dbReference type="Proteomes" id="UP001153269"/>
    </source>
</evidence>
<evidence type="ECO:0000313" key="2">
    <source>
        <dbReference type="EMBL" id="CAB1447760.1"/>
    </source>
</evidence>
<reference evidence="2" key="1">
    <citation type="submission" date="2020-03" db="EMBL/GenBank/DDBJ databases">
        <authorList>
            <person name="Weist P."/>
        </authorList>
    </citation>
    <scope>NUCLEOTIDE SEQUENCE</scope>
</reference>
<evidence type="ECO:0000256" key="1">
    <source>
        <dbReference type="SAM" id="MobiDB-lite"/>
    </source>
</evidence>
<dbReference type="Proteomes" id="UP001153269">
    <property type="component" value="Unassembled WGS sequence"/>
</dbReference>
<accession>A0A9N7VE45</accession>
<feature type="non-terminal residue" evidence="2">
    <location>
        <position position="102"/>
    </location>
</feature>
<gene>
    <name evidence="2" type="ORF">PLEPLA_LOCUS35437</name>
</gene>
<dbReference type="EMBL" id="CADEAL010003958">
    <property type="protein sequence ID" value="CAB1447760.1"/>
    <property type="molecule type" value="Genomic_DNA"/>
</dbReference>
<feature type="region of interest" description="Disordered" evidence="1">
    <location>
        <begin position="1"/>
        <end position="32"/>
    </location>
</feature>
<name>A0A9N7VE45_PLEPL</name>
<comment type="caution">
    <text evidence="2">The sequence shown here is derived from an EMBL/GenBank/DDBJ whole genome shotgun (WGS) entry which is preliminary data.</text>
</comment>
<sequence length="102" mass="10243">MGNPDSGGAASRREEEADAPASADETSLLHELESDASAGLELGCQDEHLFTFPSATVPCSLISGTCLRTRTAPDRTPAIGTRKGEVAAVVGGGGVRCLASGG</sequence>
<protein>
    <submittedName>
        <fullName evidence="2">Uncharacterized protein</fullName>
    </submittedName>
</protein>
<keyword evidence="3" id="KW-1185">Reference proteome</keyword>
<proteinExistence type="predicted"/>